<feature type="region of interest" description="Disordered" evidence="7">
    <location>
        <begin position="1"/>
        <end position="29"/>
    </location>
</feature>
<comment type="similarity">
    <text evidence="3">Belongs to the NOP53 family.</text>
</comment>
<evidence type="ECO:0000256" key="5">
    <source>
        <dbReference type="ARBA" id="ARBA00022517"/>
    </source>
</evidence>
<dbReference type="Proteomes" id="UP000504638">
    <property type="component" value="Unplaced"/>
</dbReference>
<sequence length="450" mass="51533">IHPIMASLLPPQQHSQPSRKGKKAWRKNVDVSDVQSGLDEIREEIIQGGTALASRDLADLFALDTKGDTHARLQYQRDHRLKKPLKSEEILAQRSAVPAVGSKKRPAQTTDGVLRTTKKQRGEGISYKELERLRKIAYAGTQGPSHEIGKPDLHERASKNELSDLWAAPAKEPATDAEKFDFLPKKKPTRAPNTIKRAPLALSASGKPVRSVAKPDPGRSYNPLFDDWTNLFDREGAKEVEKERQRLASEEREQERLARVAASAAEAERKEAEEDAYFTESEWEGFNSEHEEGEAKTVKASKLKSQAERNKINRRKEAERKAVHEKKMKQKDEQLRRVKAFAQEVREKEKARQEKLRQKGEISDEDSADEETLRRKSFGKSQIPDQPLELVLADELQESLRLLKPEGNILKDRFRSMIVRGKIESRKRISQHKKPQRKATEKWTYKDWKL</sequence>
<gene>
    <name evidence="8 10" type="ORF">P152DRAFT_386945</name>
</gene>
<keyword evidence="6" id="KW-0539">Nucleus</keyword>
<reference evidence="10" key="3">
    <citation type="submission" date="2025-04" db="UniProtKB">
        <authorList>
            <consortium name="RefSeq"/>
        </authorList>
    </citation>
    <scope>IDENTIFICATION</scope>
    <source>
        <strain evidence="10">CBS 781.70</strain>
    </source>
</reference>
<feature type="compositionally biased region" description="Acidic residues" evidence="7">
    <location>
        <begin position="273"/>
        <end position="283"/>
    </location>
</feature>
<dbReference type="GO" id="GO:0005730">
    <property type="term" value="C:nucleolus"/>
    <property type="evidence" value="ECO:0007669"/>
    <property type="project" value="UniProtKB-SubCell"/>
</dbReference>
<proteinExistence type="inferred from homology"/>
<organism evidence="8">
    <name type="scientific">Eremomyces bilateralis CBS 781.70</name>
    <dbReference type="NCBI Taxonomy" id="1392243"/>
    <lineage>
        <taxon>Eukaryota</taxon>
        <taxon>Fungi</taxon>
        <taxon>Dikarya</taxon>
        <taxon>Ascomycota</taxon>
        <taxon>Pezizomycotina</taxon>
        <taxon>Dothideomycetes</taxon>
        <taxon>Dothideomycetes incertae sedis</taxon>
        <taxon>Eremomycetales</taxon>
        <taxon>Eremomycetaceae</taxon>
        <taxon>Eremomyces</taxon>
    </lineage>
</organism>
<evidence type="ECO:0000256" key="7">
    <source>
        <dbReference type="SAM" id="MobiDB-lite"/>
    </source>
</evidence>
<dbReference type="PIRSF" id="PIRSF017302">
    <property type="entry name" value="Gltscr2"/>
    <property type="match status" value="1"/>
</dbReference>
<evidence type="ECO:0000313" key="10">
    <source>
        <dbReference type="RefSeq" id="XP_033539110.1"/>
    </source>
</evidence>
<accession>A0A6G1GHX4</accession>
<feature type="compositionally biased region" description="Basic residues" evidence="7">
    <location>
        <begin position="17"/>
        <end position="26"/>
    </location>
</feature>
<feature type="compositionally biased region" description="Basic and acidic residues" evidence="7">
    <location>
        <begin position="344"/>
        <end position="362"/>
    </location>
</feature>
<name>A0A6G1GHX4_9PEZI</name>
<keyword evidence="5" id="KW-0690">Ribosome biogenesis</keyword>
<dbReference type="PANTHER" id="PTHR14211:SF7">
    <property type="entry name" value="RIBOSOME BIOGENESIS PROTEIN NOP53"/>
    <property type="match status" value="1"/>
</dbReference>
<dbReference type="GO" id="GO:0005654">
    <property type="term" value="C:nucleoplasm"/>
    <property type="evidence" value="ECO:0007669"/>
    <property type="project" value="UniProtKB-SubCell"/>
</dbReference>
<evidence type="ECO:0000256" key="3">
    <source>
        <dbReference type="ARBA" id="ARBA00008838"/>
    </source>
</evidence>
<keyword evidence="9" id="KW-1185">Reference proteome</keyword>
<dbReference type="GO" id="GO:0000027">
    <property type="term" value="P:ribosomal large subunit assembly"/>
    <property type="evidence" value="ECO:0007669"/>
    <property type="project" value="TreeGrafter"/>
</dbReference>
<protein>
    <recommendedName>
        <fullName evidence="4">Ribosome biogenesis protein NOP53</fullName>
    </recommendedName>
</protein>
<feature type="compositionally biased region" description="Basic and acidic residues" evidence="7">
    <location>
        <begin position="438"/>
        <end position="450"/>
    </location>
</feature>
<feature type="non-terminal residue" evidence="8">
    <location>
        <position position="1"/>
    </location>
</feature>
<evidence type="ECO:0000313" key="8">
    <source>
        <dbReference type="EMBL" id="KAF1817479.1"/>
    </source>
</evidence>
<dbReference type="RefSeq" id="XP_033539110.1">
    <property type="nucleotide sequence ID" value="XM_033675858.1"/>
</dbReference>
<evidence type="ECO:0000256" key="2">
    <source>
        <dbReference type="ARBA" id="ARBA00004642"/>
    </source>
</evidence>
<dbReference type="Pfam" id="PF07767">
    <property type="entry name" value="Nop53"/>
    <property type="match status" value="1"/>
</dbReference>
<dbReference type="GO" id="GO:0008097">
    <property type="term" value="F:5S rRNA binding"/>
    <property type="evidence" value="ECO:0007669"/>
    <property type="project" value="TreeGrafter"/>
</dbReference>
<feature type="compositionally biased region" description="Basic and acidic residues" evidence="7">
    <location>
        <begin position="305"/>
        <end position="322"/>
    </location>
</feature>
<dbReference type="InterPro" id="IPR011687">
    <property type="entry name" value="Nop53/GLTSCR2"/>
</dbReference>
<reference evidence="8 10" key="1">
    <citation type="submission" date="2020-01" db="EMBL/GenBank/DDBJ databases">
        <authorList>
            <consortium name="DOE Joint Genome Institute"/>
            <person name="Haridas S."/>
            <person name="Albert R."/>
            <person name="Binder M."/>
            <person name="Bloem J."/>
            <person name="Labutti K."/>
            <person name="Salamov A."/>
            <person name="Andreopoulos B."/>
            <person name="Baker S.E."/>
            <person name="Barry K."/>
            <person name="Bills G."/>
            <person name="Bluhm B.H."/>
            <person name="Cannon C."/>
            <person name="Castanera R."/>
            <person name="Culley D.E."/>
            <person name="Daum C."/>
            <person name="Ezra D."/>
            <person name="Gonzalez J.B."/>
            <person name="Henrissat B."/>
            <person name="Kuo A."/>
            <person name="Liang C."/>
            <person name="Lipzen A."/>
            <person name="Lutzoni F."/>
            <person name="Magnuson J."/>
            <person name="Mondo S."/>
            <person name="Nolan M."/>
            <person name="Ohm R."/>
            <person name="Pangilinan J."/>
            <person name="Park H.-J."/>
            <person name="Ramirez L."/>
            <person name="Alfaro M."/>
            <person name="Sun H."/>
            <person name="Tritt A."/>
            <person name="Yoshinaga Y."/>
            <person name="Zwiers L.-H."/>
            <person name="Turgeon B.G."/>
            <person name="Goodwin S.B."/>
            <person name="Spatafora J.W."/>
            <person name="Crous P.W."/>
            <person name="Grigoriev I.V."/>
        </authorList>
    </citation>
    <scope>NUCLEOTIDE SEQUENCE</scope>
    <source>
        <strain evidence="8 10">CBS 781.70</strain>
    </source>
</reference>
<dbReference type="AlphaFoldDB" id="A0A6G1GHX4"/>
<evidence type="ECO:0000313" key="9">
    <source>
        <dbReference type="Proteomes" id="UP000504638"/>
    </source>
</evidence>
<feature type="compositionally biased region" description="Basic and acidic residues" evidence="7">
    <location>
        <begin position="287"/>
        <end position="297"/>
    </location>
</feature>
<feature type="compositionally biased region" description="Basic and acidic residues" evidence="7">
    <location>
        <begin position="173"/>
        <end position="184"/>
    </location>
</feature>
<dbReference type="GeneID" id="54416428"/>
<dbReference type="GO" id="GO:0006364">
    <property type="term" value="P:rRNA processing"/>
    <property type="evidence" value="ECO:0007669"/>
    <property type="project" value="TreeGrafter"/>
</dbReference>
<dbReference type="EMBL" id="ML975149">
    <property type="protein sequence ID" value="KAF1817479.1"/>
    <property type="molecule type" value="Genomic_DNA"/>
</dbReference>
<feature type="compositionally biased region" description="Basic residues" evidence="7">
    <location>
        <begin position="428"/>
        <end position="437"/>
    </location>
</feature>
<evidence type="ECO:0000256" key="1">
    <source>
        <dbReference type="ARBA" id="ARBA00004604"/>
    </source>
</evidence>
<dbReference type="PANTHER" id="PTHR14211">
    <property type="entry name" value="GLIOMA SUPPRESSOR CANDIDATE REGION GENE 2"/>
    <property type="match status" value="1"/>
</dbReference>
<evidence type="ECO:0000256" key="6">
    <source>
        <dbReference type="ARBA" id="ARBA00023242"/>
    </source>
</evidence>
<dbReference type="OrthoDB" id="5072at2759"/>
<feature type="region of interest" description="Disordered" evidence="7">
    <location>
        <begin position="425"/>
        <end position="450"/>
    </location>
</feature>
<feature type="region of interest" description="Disordered" evidence="7">
    <location>
        <begin position="262"/>
        <end position="380"/>
    </location>
</feature>
<feature type="region of interest" description="Disordered" evidence="7">
    <location>
        <begin position="92"/>
        <end position="120"/>
    </location>
</feature>
<feature type="region of interest" description="Disordered" evidence="7">
    <location>
        <begin position="167"/>
        <end position="225"/>
    </location>
</feature>
<reference evidence="10" key="2">
    <citation type="submission" date="2020-04" db="EMBL/GenBank/DDBJ databases">
        <authorList>
            <consortium name="NCBI Genome Project"/>
        </authorList>
    </citation>
    <scope>NUCLEOTIDE SEQUENCE</scope>
    <source>
        <strain evidence="10">CBS 781.70</strain>
    </source>
</reference>
<comment type="subcellular location">
    <subcellularLocation>
        <location evidence="1">Nucleus</location>
        <location evidence="1">Nucleolus</location>
    </subcellularLocation>
    <subcellularLocation>
        <location evidence="2">Nucleus</location>
        <location evidence="2">Nucleoplasm</location>
    </subcellularLocation>
</comment>
<evidence type="ECO:0000256" key="4">
    <source>
        <dbReference type="ARBA" id="ARBA00018339"/>
    </source>
</evidence>